<dbReference type="InterPro" id="IPR004155">
    <property type="entry name" value="PBS_lyase_HEAT"/>
</dbReference>
<evidence type="ECO:0000313" key="4">
    <source>
        <dbReference type="Proteomes" id="UP001143328"/>
    </source>
</evidence>
<reference evidence="3" key="1">
    <citation type="journal article" date="2014" name="Int. J. Syst. Evol. Microbiol.">
        <title>Complete genome sequence of Corynebacterium casei LMG S-19264T (=DSM 44701T), isolated from a smear-ripened cheese.</title>
        <authorList>
            <consortium name="US DOE Joint Genome Institute (JGI-PGF)"/>
            <person name="Walter F."/>
            <person name="Albersmeier A."/>
            <person name="Kalinowski J."/>
            <person name="Ruckert C."/>
        </authorList>
    </citation>
    <scope>NUCLEOTIDE SEQUENCE</scope>
    <source>
        <strain evidence="3">VKM B-2935</strain>
    </source>
</reference>
<name>A0A9W6K2K7_9PSED</name>
<dbReference type="Pfam" id="PF03130">
    <property type="entry name" value="HEAT_PBS"/>
    <property type="match status" value="1"/>
</dbReference>
<dbReference type="RefSeq" id="WP_271193865.1">
    <property type="nucleotide sequence ID" value="NZ_BSFN01000001.1"/>
</dbReference>
<dbReference type="GO" id="GO:0016491">
    <property type="term" value="F:oxidoreductase activity"/>
    <property type="evidence" value="ECO:0007669"/>
    <property type="project" value="TreeGrafter"/>
</dbReference>
<protein>
    <recommendedName>
        <fullName evidence="5">PBS lyase</fullName>
    </recommendedName>
</protein>
<comment type="function">
    <text evidence="2">Catalyzes the hydroxylation of the N(6)-(4-aminobutyl)-L-lysine intermediate produced by deoxyhypusine synthase/DHPS on a critical lysine of the eukaryotic translation initiation factor 5A/eIF-5A. This is the second step of the post-translational modification of that lysine into an unusual amino acid residue named hypusine. Hypusination is unique to mature eIF-5A factor and is essential for its function.</text>
</comment>
<dbReference type="InterPro" id="IPR016024">
    <property type="entry name" value="ARM-type_fold"/>
</dbReference>
<keyword evidence="4" id="KW-1185">Reference proteome</keyword>
<organism evidence="3 4">
    <name type="scientific">Pseudomonas turukhanskensis</name>
    <dbReference type="NCBI Taxonomy" id="1806536"/>
    <lineage>
        <taxon>Bacteria</taxon>
        <taxon>Pseudomonadati</taxon>
        <taxon>Pseudomonadota</taxon>
        <taxon>Gammaproteobacteria</taxon>
        <taxon>Pseudomonadales</taxon>
        <taxon>Pseudomonadaceae</taxon>
        <taxon>Pseudomonas</taxon>
    </lineage>
</organism>
<dbReference type="Pfam" id="PF02985">
    <property type="entry name" value="HEAT"/>
    <property type="match status" value="1"/>
</dbReference>
<dbReference type="PROSITE" id="PS50077">
    <property type="entry name" value="HEAT_REPEAT"/>
    <property type="match status" value="1"/>
</dbReference>
<dbReference type="InterPro" id="IPR011989">
    <property type="entry name" value="ARM-like"/>
</dbReference>
<dbReference type="InterPro" id="IPR000357">
    <property type="entry name" value="HEAT"/>
</dbReference>
<dbReference type="EMBL" id="BSFN01000001">
    <property type="protein sequence ID" value="GLK87632.1"/>
    <property type="molecule type" value="Genomic_DNA"/>
</dbReference>
<reference evidence="3" key="2">
    <citation type="submission" date="2023-01" db="EMBL/GenBank/DDBJ databases">
        <authorList>
            <person name="Sun Q."/>
            <person name="Evtushenko L."/>
        </authorList>
    </citation>
    <scope>NUCLEOTIDE SEQUENCE</scope>
    <source>
        <strain evidence="3">VKM B-2935</strain>
    </source>
</reference>
<dbReference type="Proteomes" id="UP001143328">
    <property type="component" value="Unassembled WGS sequence"/>
</dbReference>
<evidence type="ECO:0000256" key="1">
    <source>
        <dbReference type="ARBA" id="ARBA00022737"/>
    </source>
</evidence>
<gene>
    <name evidence="3" type="ORF">GCM10017655_06940</name>
</gene>
<dbReference type="InterPro" id="IPR021133">
    <property type="entry name" value="HEAT_type_2"/>
</dbReference>
<dbReference type="SMART" id="SM00567">
    <property type="entry name" value="EZ_HEAT"/>
    <property type="match status" value="6"/>
</dbReference>
<evidence type="ECO:0000313" key="3">
    <source>
        <dbReference type="EMBL" id="GLK87632.1"/>
    </source>
</evidence>
<keyword evidence="1" id="KW-0677">Repeat</keyword>
<accession>A0A9W6K2K7</accession>
<proteinExistence type="predicted"/>
<comment type="caution">
    <text evidence="3">The sequence shown here is derived from an EMBL/GenBank/DDBJ whole genome shotgun (WGS) entry which is preliminary data.</text>
</comment>
<evidence type="ECO:0008006" key="5">
    <source>
        <dbReference type="Google" id="ProtNLM"/>
    </source>
</evidence>
<dbReference type="SUPFAM" id="SSF48371">
    <property type="entry name" value="ARM repeat"/>
    <property type="match status" value="1"/>
</dbReference>
<dbReference type="PANTHER" id="PTHR12697:SF5">
    <property type="entry name" value="DEOXYHYPUSINE HYDROXYLASE"/>
    <property type="match status" value="1"/>
</dbReference>
<dbReference type="Gene3D" id="1.25.10.10">
    <property type="entry name" value="Leucine-rich Repeat Variant"/>
    <property type="match status" value="2"/>
</dbReference>
<dbReference type="PANTHER" id="PTHR12697">
    <property type="entry name" value="PBS LYASE HEAT-LIKE PROTEIN"/>
    <property type="match status" value="1"/>
</dbReference>
<sequence length="361" mass="40002">MVFDRLRALYQTHRAKTEVAGWLRQLGSADPRVRERAVRELGELRDERLREPLLNACDDPDADVRGWALTYLSEITDDQLPRFLAAASDPAAFVRQQACNALRYSSPEAIAVLLKALRDEAAPVRLEAVLALGSLDATEAIEAIGQLQQSDPDEDVRDYATSTLEGFAERRTSRAYDWTPTPIEPPNIPALLAALGSPDTAVRVQACIGLQAVAVAEAVEELNACLQDPDEELRAHAALALAASADPRGYEPLRERLNNEPAAYVRRRLVWALSFYPAEQCIPLLTQCLADREEAVRQTAVLALAQLCELHELEMLLQHLPKRVPADVIQALAEAVEEWDEDEKMPAASQRSIRLGTVQYE</sequence>
<dbReference type="Pfam" id="PF13646">
    <property type="entry name" value="HEAT_2"/>
    <property type="match status" value="2"/>
</dbReference>
<evidence type="ECO:0000256" key="2">
    <source>
        <dbReference type="ARBA" id="ARBA00045876"/>
    </source>
</evidence>
<dbReference type="AlphaFoldDB" id="A0A9W6K2K7"/>